<keyword evidence="5" id="KW-0998">Cell outer membrane</keyword>
<evidence type="ECO:0000313" key="10">
    <source>
        <dbReference type="Proteomes" id="UP000185003"/>
    </source>
</evidence>
<comment type="similarity">
    <text evidence="2">Belongs to the SusD family.</text>
</comment>
<dbReference type="SUPFAM" id="SSF48452">
    <property type="entry name" value="TPR-like"/>
    <property type="match status" value="1"/>
</dbReference>
<organism evidence="9 10">
    <name type="scientific">Chitinophaga niabensis</name>
    <dbReference type="NCBI Taxonomy" id="536979"/>
    <lineage>
        <taxon>Bacteria</taxon>
        <taxon>Pseudomonadati</taxon>
        <taxon>Bacteroidota</taxon>
        <taxon>Chitinophagia</taxon>
        <taxon>Chitinophagales</taxon>
        <taxon>Chitinophagaceae</taxon>
        <taxon>Chitinophaga</taxon>
    </lineage>
</organism>
<dbReference type="Pfam" id="PF07980">
    <property type="entry name" value="SusD_RagB"/>
    <property type="match status" value="1"/>
</dbReference>
<evidence type="ECO:0000256" key="4">
    <source>
        <dbReference type="ARBA" id="ARBA00023136"/>
    </source>
</evidence>
<dbReference type="Proteomes" id="UP000185003">
    <property type="component" value="Unassembled WGS sequence"/>
</dbReference>
<dbReference type="Pfam" id="PF14322">
    <property type="entry name" value="SusD-like_3"/>
    <property type="match status" value="1"/>
</dbReference>
<gene>
    <name evidence="9" type="ORF">SAMN04488055_2902</name>
</gene>
<evidence type="ECO:0000256" key="5">
    <source>
        <dbReference type="ARBA" id="ARBA00023237"/>
    </source>
</evidence>
<dbReference type="RefSeq" id="WP_074239918.1">
    <property type="nucleotide sequence ID" value="NZ_FSRA01000001.1"/>
</dbReference>
<keyword evidence="4" id="KW-0472">Membrane</keyword>
<evidence type="ECO:0000256" key="2">
    <source>
        <dbReference type="ARBA" id="ARBA00006275"/>
    </source>
</evidence>
<evidence type="ECO:0000256" key="6">
    <source>
        <dbReference type="SAM" id="SignalP"/>
    </source>
</evidence>
<dbReference type="STRING" id="536979.SAMN04488055_2902"/>
<evidence type="ECO:0000256" key="3">
    <source>
        <dbReference type="ARBA" id="ARBA00022729"/>
    </source>
</evidence>
<feature type="domain" description="SusD-like N-terminal" evidence="8">
    <location>
        <begin position="39"/>
        <end position="219"/>
    </location>
</feature>
<dbReference type="Gene3D" id="1.25.40.390">
    <property type="match status" value="1"/>
</dbReference>
<dbReference type="PROSITE" id="PS51257">
    <property type="entry name" value="PROKAR_LIPOPROTEIN"/>
    <property type="match status" value="1"/>
</dbReference>
<name>A0A1N6GQ20_9BACT</name>
<evidence type="ECO:0000313" key="9">
    <source>
        <dbReference type="EMBL" id="SIO09604.1"/>
    </source>
</evidence>
<accession>A0A1N6GQ20</accession>
<comment type="subcellular location">
    <subcellularLocation>
        <location evidence="1">Cell outer membrane</location>
    </subcellularLocation>
</comment>
<feature type="chain" id="PRO_5012274988" evidence="6">
    <location>
        <begin position="22"/>
        <end position="468"/>
    </location>
</feature>
<dbReference type="OrthoDB" id="1080118at2"/>
<sequence length="468" mass="52733">MRIRKHSLYILLIAFATTACNKQIDLRPSDFIDPEGAYQKVDDINKGLLGAYSTLNFRSSMYYTSIITDENMLPSENSTGSGFATHRWQYDGSFLHPAFKDNYVAIDRLNRALSASWKIPVKPSEQEAISQYRGELLALRAYCHLELIRNFAAKYEPDALGVPYMDSSMNSKPARLTFAQTMARINTDLANARNLIPAGFDDRIRITSIAVSALQARAALYEKNWDNAITYATEVINALPLASKTAFPQIWKDNSNAEVIWKLKRVEGDEIIGNLYTQAGFLDDPAGSRIYYAASYKLTNLFDKVNDVRFGSYIMIEPGRLADNKVPNVVVKYIKADGSNLTDVKLLRTGEMYLIRAEAYAEKNNLPKAGDDLNALRAARITGYTPVTIVDKDIMIDNIITERFKELAFEGHRHFDLRRRNWVISRNPEDAVNALGAVLLKPTDAQYVFPIPNSELRANPNMKPNPGY</sequence>
<evidence type="ECO:0000259" key="7">
    <source>
        <dbReference type="Pfam" id="PF07980"/>
    </source>
</evidence>
<proteinExistence type="inferred from homology"/>
<dbReference type="EMBL" id="FSRA01000001">
    <property type="protein sequence ID" value="SIO09604.1"/>
    <property type="molecule type" value="Genomic_DNA"/>
</dbReference>
<dbReference type="AlphaFoldDB" id="A0A1N6GQ20"/>
<protein>
    <submittedName>
        <fullName evidence="9">Starch-binding associating with outer membrane</fullName>
    </submittedName>
</protein>
<keyword evidence="10" id="KW-1185">Reference proteome</keyword>
<reference evidence="9 10" key="1">
    <citation type="submission" date="2016-11" db="EMBL/GenBank/DDBJ databases">
        <authorList>
            <person name="Jaros S."/>
            <person name="Januszkiewicz K."/>
            <person name="Wedrychowicz H."/>
        </authorList>
    </citation>
    <scope>NUCLEOTIDE SEQUENCE [LARGE SCALE GENOMIC DNA]</scope>
    <source>
        <strain evidence="9 10">DSM 24787</strain>
    </source>
</reference>
<feature type="signal peptide" evidence="6">
    <location>
        <begin position="1"/>
        <end position="21"/>
    </location>
</feature>
<evidence type="ECO:0000259" key="8">
    <source>
        <dbReference type="Pfam" id="PF14322"/>
    </source>
</evidence>
<evidence type="ECO:0000256" key="1">
    <source>
        <dbReference type="ARBA" id="ARBA00004442"/>
    </source>
</evidence>
<feature type="domain" description="RagB/SusD" evidence="7">
    <location>
        <begin position="335"/>
        <end position="468"/>
    </location>
</feature>
<dbReference type="GO" id="GO:0009279">
    <property type="term" value="C:cell outer membrane"/>
    <property type="evidence" value="ECO:0007669"/>
    <property type="project" value="UniProtKB-SubCell"/>
</dbReference>
<keyword evidence="3 6" id="KW-0732">Signal</keyword>
<dbReference type="InterPro" id="IPR011990">
    <property type="entry name" value="TPR-like_helical_dom_sf"/>
</dbReference>
<dbReference type="InterPro" id="IPR012944">
    <property type="entry name" value="SusD_RagB_dom"/>
</dbReference>
<dbReference type="InterPro" id="IPR033985">
    <property type="entry name" value="SusD-like_N"/>
</dbReference>